<dbReference type="AlphaFoldDB" id="A0A449B183"/>
<sequence>MTLNNIEKILNESLYNQENDSMDLITKILKKQLEQEKECIKNFKILINCSSEKPNEIEQTYSDLQLNPTLKTLSKSVYILSNNNLKNIKTNKLELVRLKYEWNFENNIKNNSKKDSSEKLVKNNNSDDLVNKIAFELKRKSNYKILNQNIDLQKNKSIEKNQYIIIIFGLIFVFFLIIVFVLVKLLRVGNILMLLEKFILNVLKKVANLIINDPLIKSKIVIFIKKFLIKKWHRIKKNQKLTKILNFMDSFISEK</sequence>
<evidence type="ECO:0000313" key="2">
    <source>
        <dbReference type="EMBL" id="VEU74304.1"/>
    </source>
</evidence>
<dbReference type="KEGG" id="mcit:NCTC10181_00139"/>
<keyword evidence="1" id="KW-0812">Transmembrane</keyword>
<feature type="transmembrane region" description="Helical" evidence="1">
    <location>
        <begin position="163"/>
        <end position="183"/>
    </location>
</feature>
<keyword evidence="1" id="KW-1133">Transmembrane helix</keyword>
<reference evidence="2 3" key="1">
    <citation type="submission" date="2019-01" db="EMBL/GenBank/DDBJ databases">
        <authorList>
            <consortium name="Pathogen Informatics"/>
        </authorList>
    </citation>
    <scope>NUCLEOTIDE SEQUENCE [LARGE SCALE GENOMIC DNA]</scope>
    <source>
        <strain evidence="2 3">NCTC10181</strain>
    </source>
</reference>
<organism evidence="2 3">
    <name type="scientific">Mycoplasmopsis citelli</name>
    <dbReference type="NCBI Taxonomy" id="171281"/>
    <lineage>
        <taxon>Bacteria</taxon>
        <taxon>Bacillati</taxon>
        <taxon>Mycoplasmatota</taxon>
        <taxon>Mycoplasmoidales</taxon>
        <taxon>Metamycoplasmataceae</taxon>
        <taxon>Mycoplasmopsis</taxon>
    </lineage>
</organism>
<keyword evidence="1" id="KW-0472">Membrane</keyword>
<dbReference type="Proteomes" id="UP000290985">
    <property type="component" value="Chromosome"/>
</dbReference>
<keyword evidence="3" id="KW-1185">Reference proteome</keyword>
<proteinExistence type="predicted"/>
<evidence type="ECO:0000313" key="3">
    <source>
        <dbReference type="Proteomes" id="UP000290985"/>
    </source>
</evidence>
<accession>A0A449B183</accession>
<dbReference type="EMBL" id="LR215036">
    <property type="protein sequence ID" value="VEU74304.1"/>
    <property type="molecule type" value="Genomic_DNA"/>
</dbReference>
<protein>
    <submittedName>
        <fullName evidence="2">Uncharacterized protein</fullName>
    </submittedName>
</protein>
<name>A0A449B183_9BACT</name>
<evidence type="ECO:0000256" key="1">
    <source>
        <dbReference type="SAM" id="Phobius"/>
    </source>
</evidence>
<gene>
    <name evidence="2" type="ORF">NCTC10181_00139</name>
</gene>
<dbReference type="RefSeq" id="WP_129725147.1">
    <property type="nucleotide sequence ID" value="NZ_LR215036.1"/>
</dbReference>